<dbReference type="Gene3D" id="3.20.20.370">
    <property type="entry name" value="Glycoside hydrolase/deacetylase"/>
    <property type="match status" value="1"/>
</dbReference>
<proteinExistence type="predicted"/>
<dbReference type="EMBL" id="MLBF01000014">
    <property type="protein sequence ID" value="OLN31780.1"/>
    <property type="molecule type" value="Genomic_DNA"/>
</dbReference>
<evidence type="ECO:0000313" key="1">
    <source>
        <dbReference type="EMBL" id="OLN31780.1"/>
    </source>
</evidence>
<comment type="caution">
    <text evidence="1">The sequence shown here is derived from an EMBL/GenBank/DDBJ whole genome shotgun (WGS) entry which is preliminary data.</text>
</comment>
<dbReference type="GO" id="GO:0005975">
    <property type="term" value="P:carbohydrate metabolic process"/>
    <property type="evidence" value="ECO:0007669"/>
    <property type="project" value="InterPro"/>
</dbReference>
<dbReference type="OrthoDB" id="5573484at2"/>
<protein>
    <recommendedName>
        <fullName evidence="3">NodB homology domain-containing protein</fullName>
    </recommendedName>
</protein>
<sequence length="564" mass="64225">MSEAQHGEKRRIGFFVSAELEGVYREIAGLLGIAWSGNSDDEMSSDFDVILVDGISLARLTELTLSYSDSDSGRPHEDKPLILVCGPVSGENPDLRLKTLPFHLGQEGTRLLMEGRDYTEKNVSEPSLDLMLEELRKVLRREVRNYIELPPIPWGYSYAMTLTHDIDILSLKEMPIARTFLGYFYRSSVLNWKRWRARKVQTLEFSRTLWEMVRTWTAKAGMGQDVWQRALPMLLALEKRLGVRSSLYFMPMPGKAGILPETLKLFKDNDNDSGNPKNDAYDQARESAPANRASFYDVTKHQALLDTLEDGGWEAGVHGIDAWHDVQAAQAEHDRISQLTGQNEIGVRMHWLYFQSPDSFKALEEGGFLYDATFGYNEVVGFRAGTLQPYHPLNCQTLWELPLHIQDGALMGEEYLDLNREDAFNKAKPILAWAKRFGGAVSLLWHNQSFTAPRFWGEVYERLIDQGKTDGAWIAVPRDVLRWFNLRRKCEVDLSIEGTHWQVRCVISDQDLIPPTSLQIPPVRVRLYIDPRRVLAVSVPYEVGEGYLDFPVQALVTLEVEGEG</sequence>
<reference evidence="1 2" key="1">
    <citation type="submission" date="2016-09" db="EMBL/GenBank/DDBJ databases">
        <title>Complete genome of Desulfosporosinus sp. OL.</title>
        <authorList>
            <person name="Mardanov A."/>
            <person name="Beletsky A."/>
            <person name="Panova A."/>
            <person name="Karnachuk O."/>
            <person name="Ravin N."/>
        </authorList>
    </citation>
    <scope>NUCLEOTIDE SEQUENCE [LARGE SCALE GENOMIC DNA]</scope>
    <source>
        <strain evidence="1 2">OL</strain>
    </source>
</reference>
<accession>A0A1Q8QWT0</accession>
<keyword evidence="2" id="KW-1185">Reference proteome</keyword>
<evidence type="ECO:0008006" key="3">
    <source>
        <dbReference type="Google" id="ProtNLM"/>
    </source>
</evidence>
<dbReference type="Proteomes" id="UP000186102">
    <property type="component" value="Unassembled WGS sequence"/>
</dbReference>
<dbReference type="STRING" id="1888891.DSOL_2276"/>
<evidence type="ECO:0000313" key="2">
    <source>
        <dbReference type="Proteomes" id="UP000186102"/>
    </source>
</evidence>
<name>A0A1Q8QWT0_9FIRM</name>
<dbReference type="InterPro" id="IPR011330">
    <property type="entry name" value="Glyco_hydro/deAcase_b/a-brl"/>
</dbReference>
<dbReference type="AlphaFoldDB" id="A0A1Q8QWT0"/>
<organism evidence="1 2">
    <name type="scientific">Desulfosporosinus metallidurans</name>
    <dbReference type="NCBI Taxonomy" id="1888891"/>
    <lineage>
        <taxon>Bacteria</taxon>
        <taxon>Bacillati</taxon>
        <taxon>Bacillota</taxon>
        <taxon>Clostridia</taxon>
        <taxon>Eubacteriales</taxon>
        <taxon>Desulfitobacteriaceae</taxon>
        <taxon>Desulfosporosinus</taxon>
    </lineage>
</organism>
<dbReference type="RefSeq" id="WP_075364903.1">
    <property type="nucleotide sequence ID" value="NZ_MLBF01000014.1"/>
</dbReference>
<gene>
    <name evidence="1" type="ORF">DSOL_2276</name>
</gene>
<dbReference type="SUPFAM" id="SSF88713">
    <property type="entry name" value="Glycoside hydrolase/deacetylase"/>
    <property type="match status" value="1"/>
</dbReference>